<dbReference type="EMBL" id="LVLA01000180">
    <property type="protein sequence ID" value="KYN93329.1"/>
    <property type="molecule type" value="Genomic_DNA"/>
</dbReference>
<name>A0A151L302_PLARE</name>
<comment type="caution">
    <text evidence="1">The sequence shown here is derived from an EMBL/GenBank/DDBJ whole genome shotgun (WGS) entry which is preliminary data.</text>
</comment>
<proteinExistence type="predicted"/>
<dbReference type="GeneID" id="30953569"/>
<dbReference type="RefSeq" id="XP_019969785.1">
    <property type="nucleotide sequence ID" value="XM_020114212.1"/>
</dbReference>
<dbReference type="VEuPathDB" id="PlasmoDB:PRCDC_0830500"/>
<feature type="non-terminal residue" evidence="1">
    <location>
        <position position="99"/>
    </location>
</feature>
<gene>
    <name evidence="1" type="ORF">PRSY57_0013200</name>
</gene>
<accession>A0A151L302</accession>
<evidence type="ECO:0000313" key="2">
    <source>
        <dbReference type="Proteomes" id="UP000076359"/>
    </source>
</evidence>
<organism evidence="1 2">
    <name type="scientific">Plasmodium reichenowi</name>
    <dbReference type="NCBI Taxonomy" id="5854"/>
    <lineage>
        <taxon>Eukaryota</taxon>
        <taxon>Sar</taxon>
        <taxon>Alveolata</taxon>
        <taxon>Apicomplexa</taxon>
        <taxon>Aconoidasida</taxon>
        <taxon>Haemosporida</taxon>
        <taxon>Plasmodiidae</taxon>
        <taxon>Plasmodium</taxon>
        <taxon>Plasmodium (Laverania)</taxon>
    </lineage>
</organism>
<dbReference type="KEGG" id="prei:PRSY57_0013200"/>
<feature type="non-terminal residue" evidence="1">
    <location>
        <position position="1"/>
    </location>
</feature>
<dbReference type="Proteomes" id="UP000076359">
    <property type="component" value="Unassembled WGS sequence"/>
</dbReference>
<dbReference type="AlphaFoldDB" id="A0A151L302"/>
<protein>
    <submittedName>
        <fullName evidence="1">DnaJ protein, putative</fullName>
    </submittedName>
</protein>
<dbReference type="VEuPathDB" id="PlasmoDB:PRG01_0834200"/>
<evidence type="ECO:0000313" key="1">
    <source>
        <dbReference type="EMBL" id="KYN93329.1"/>
    </source>
</evidence>
<reference evidence="1 2" key="1">
    <citation type="journal article" date="2016" name="Nat. Commun.">
        <title>Genomes of cryptic chimpanzee Plasmodium species reveal key evolutionary events leading to human malaria.</title>
        <authorList>
            <person name="Sundararaman S.A."/>
            <person name="Plenderleith L.J."/>
            <person name="Liu W."/>
            <person name="Loy D.E."/>
            <person name="Learn G.H."/>
            <person name="Li Y."/>
            <person name="Shaw K.S."/>
            <person name="Ayouba A."/>
            <person name="Peeters M."/>
            <person name="Speede S."/>
            <person name="Shaw G.M."/>
            <person name="Bushman F.D."/>
            <person name="Brisson D."/>
            <person name="Rayner J.C."/>
            <person name="Sharp P.M."/>
            <person name="Hahn B.H."/>
        </authorList>
    </citation>
    <scope>NUCLEOTIDE SEQUENCE [LARGE SCALE GENOMIC DNA]</scope>
    <source>
        <strain evidence="1 2">SY57</strain>
    </source>
</reference>
<sequence>NIQSNNIQSNYIQSRKSRNLEEAEIIFSSETRFNNYNKKKVYYLDEEAHELFSNKNCKQKDNNNDNAYGGCSRSRSSCVDTKYYDILNVKPYASFKEIK</sequence>